<evidence type="ECO:0000256" key="11">
    <source>
        <dbReference type="PIRNR" id="PIRNR007860"/>
    </source>
</evidence>
<dbReference type="CDD" id="cd16688">
    <property type="entry name" value="RING-H2_Vps11"/>
    <property type="match status" value="1"/>
</dbReference>
<reference evidence="17" key="1">
    <citation type="submission" date="2022-01" db="UniProtKB">
        <authorList>
            <consortium name="EnsemblMetazoa"/>
        </authorList>
    </citation>
    <scope>IDENTIFICATION</scope>
</reference>
<dbReference type="InterPro" id="IPR016528">
    <property type="entry name" value="VPS11"/>
</dbReference>
<evidence type="ECO:0000256" key="13">
    <source>
        <dbReference type="PROSITE-ProRule" id="PRU01006"/>
    </source>
</evidence>
<feature type="coiled-coil region" evidence="14">
    <location>
        <begin position="781"/>
        <end position="815"/>
    </location>
</feature>
<dbReference type="Pfam" id="PF23341">
    <property type="entry name" value="PEP5_VPS11_N"/>
    <property type="match status" value="1"/>
</dbReference>
<evidence type="ECO:0000256" key="1">
    <source>
        <dbReference type="ARBA" id="ARBA00004371"/>
    </source>
</evidence>
<feature type="repeat" description="CHCR" evidence="13">
    <location>
        <begin position="402"/>
        <end position="550"/>
    </location>
</feature>
<dbReference type="GO" id="GO:0005764">
    <property type="term" value="C:lysosome"/>
    <property type="evidence" value="ECO:0007669"/>
    <property type="project" value="UniProtKB-SubCell"/>
</dbReference>
<evidence type="ECO:0000256" key="7">
    <source>
        <dbReference type="ARBA" id="ARBA00022833"/>
    </source>
</evidence>
<dbReference type="InterPro" id="IPR057307">
    <property type="entry name" value="PEP5_VPS11_N"/>
</dbReference>
<feature type="compositionally biased region" description="Acidic residues" evidence="15">
    <location>
        <begin position="996"/>
        <end position="1006"/>
    </location>
</feature>
<comment type="subcellular location">
    <subcellularLocation>
        <location evidence="2">Late endosome membrane</location>
        <topology evidence="2">Peripheral membrane protein</topology>
        <orientation evidence="2">Cytoplasmic side</orientation>
    </subcellularLocation>
    <subcellularLocation>
        <location evidence="1">Lysosome</location>
    </subcellularLocation>
</comment>
<dbReference type="OrthoDB" id="26184at2759"/>
<dbReference type="AlphaFoldDB" id="A0A8I6S6D9"/>
<evidence type="ECO:0000313" key="17">
    <source>
        <dbReference type="EnsemblMetazoa" id="XP_014259827.1"/>
    </source>
</evidence>
<dbReference type="Gene3D" id="3.30.40.10">
    <property type="entry name" value="Zinc/RING finger domain, C3HC4 (zinc finger)"/>
    <property type="match status" value="1"/>
</dbReference>
<keyword evidence="14" id="KW-0175">Coiled coil</keyword>
<comment type="similarity">
    <text evidence="3 11">Belongs to the VPS11 family.</text>
</comment>
<keyword evidence="4" id="KW-0813">Transport</keyword>
<dbReference type="Gene3D" id="2.130.10.10">
    <property type="entry name" value="YVTN repeat-like/Quinoprotein amine dehydrogenase"/>
    <property type="match status" value="1"/>
</dbReference>
<keyword evidence="18" id="KW-1185">Reference proteome</keyword>
<dbReference type="GO" id="GO:0007033">
    <property type="term" value="P:vacuole organization"/>
    <property type="evidence" value="ECO:0007669"/>
    <property type="project" value="TreeGrafter"/>
</dbReference>
<dbReference type="GO" id="GO:0006886">
    <property type="term" value="P:intracellular protein transport"/>
    <property type="evidence" value="ECO:0007669"/>
    <property type="project" value="UniProtKB-UniRule"/>
</dbReference>
<keyword evidence="10" id="KW-0458">Lysosome</keyword>
<proteinExistence type="inferred from homology"/>
<dbReference type="InterPro" id="IPR036322">
    <property type="entry name" value="WD40_repeat_dom_sf"/>
</dbReference>
<dbReference type="InterPro" id="IPR001841">
    <property type="entry name" value="Znf_RING"/>
</dbReference>
<dbReference type="Proteomes" id="UP000494040">
    <property type="component" value="Unassembled WGS sequence"/>
</dbReference>
<accession>A0A8I6S6D9</accession>
<keyword evidence="9 11" id="KW-0472">Membrane</keyword>
<dbReference type="OMA" id="ENENECP"/>
<evidence type="ECO:0000256" key="15">
    <source>
        <dbReference type="SAM" id="MobiDB-lite"/>
    </source>
</evidence>
<evidence type="ECO:0000256" key="12">
    <source>
        <dbReference type="PROSITE-ProRule" id="PRU00175"/>
    </source>
</evidence>
<dbReference type="GO" id="GO:0006904">
    <property type="term" value="P:vesicle docking involved in exocytosis"/>
    <property type="evidence" value="ECO:0007669"/>
    <property type="project" value="TreeGrafter"/>
</dbReference>
<sequence length="1015" mass="115857">MAYLERRRLTFFDYKENADCGKIAEAVGKARVTSCASGYGLIILGDSSGNVHIVNKPFEIRTFRVYNISVTLTEQSRTCPYLVTIGEDGGGINPLVKVWHVEKLDKNDVPVCLKIIKASIPNHAVVPTCLTIFDNVTMMAVGFNDGSILLYRGDVKRERSIKQTVLQVRGQNQASSLTGLALYQNKKSILLYASTVNSTEMFDVSHKDKEKQVTLDDKAGCSLRCSVLAEHEDENHYFVARKKAVFCYTNGNLGPCYAVDGEKFLLQWFCGYLVIISKDSQTNLTLGQAHQSRDAGQIPYFITILDTLNNITAYHSQLFDVMAVIVEWGSIYVLSTDNSLSIIAEKDLQSKLTLLFKKNLYDVAIKVAKYNQYDSDGLMEIFRQYGDYLYSKGDHKGAIEQYIKTIGKLEPSYVIRKYMGSQQVENLTTYLQALHKEGVANGGHTTLLLNFYTKLNKPQLLKEFIMTKDRDVDFDVEVAIDVCRHVSSEDALLLAEKHSRHDWYLTIQIEDQRNYKDALNYIAKLPFMEAENMMKKYGITLLEHEPKETTKLLIRLCTDYKPSDEPLVDNNSLNGYLYREINHSSPESFIHYFLNNSEMLVEFLENLIQSSSQLSPQIYTTLLEHYLEVWSAQKGHSRNVYDGKIMRLLESMELASEKQDLTNEKLQALVLCKAADFKSGLLYLYEQNKMFKAIMKYHLNGKDYDSLVAFCKRFEHQEPNLWVQALWSVTTHENLPQGILSTILNAIERGNLLSTLLVIDALSHTQNIQLKNVRDYFKKILDNEISTLTKQQQDVEKFRKEIGEIEKMIESYKTMPAVFQASRCGICNKQLELPTVHFLCQHSFHQHCIESFAEHENECPACLERNKQTVKAIKSQEENTDLHEIFHSQLENAEDGFSLVTDYLGRGVFTKLNNFMDAEMNMLVQFIVKGYNQTSEHRSESVYEPKPKTSSSASSHPQGMASISANPFGDYSDEEDSQTTKRNDDLKVPSNPFGDYDGDDETEIDDYDKNLNPFM</sequence>
<evidence type="ECO:0000256" key="14">
    <source>
        <dbReference type="SAM" id="Coils"/>
    </source>
</evidence>
<feature type="compositionally biased region" description="Basic and acidic residues" evidence="15">
    <location>
        <begin position="938"/>
        <end position="947"/>
    </location>
</feature>
<protein>
    <recommendedName>
        <fullName evidence="11">Vacuolar protein sorting-associated protein 11 homolog</fullName>
    </recommendedName>
</protein>
<feature type="compositionally biased region" description="Basic and acidic residues" evidence="15">
    <location>
        <begin position="978"/>
        <end position="987"/>
    </location>
</feature>
<dbReference type="KEGG" id="clec:106672705"/>
<feature type="region of interest" description="Disordered" evidence="15">
    <location>
        <begin position="938"/>
        <end position="1015"/>
    </location>
</feature>
<dbReference type="InterPro" id="IPR015943">
    <property type="entry name" value="WD40/YVTN_repeat-like_dom_sf"/>
</dbReference>
<dbReference type="GO" id="GO:0007032">
    <property type="term" value="P:endosome organization"/>
    <property type="evidence" value="ECO:0007669"/>
    <property type="project" value="TreeGrafter"/>
</dbReference>
<dbReference type="CTD" id="55823"/>
<dbReference type="PIRSF" id="PIRSF007860">
    <property type="entry name" value="VPS11"/>
    <property type="match status" value="1"/>
</dbReference>
<dbReference type="SMART" id="SM00184">
    <property type="entry name" value="RING"/>
    <property type="match status" value="1"/>
</dbReference>
<dbReference type="GO" id="GO:0030674">
    <property type="term" value="F:protein-macromolecule adaptor activity"/>
    <property type="evidence" value="ECO:0007669"/>
    <property type="project" value="TreeGrafter"/>
</dbReference>
<feature type="compositionally biased region" description="Polar residues" evidence="15">
    <location>
        <begin position="948"/>
        <end position="965"/>
    </location>
</feature>
<evidence type="ECO:0000256" key="10">
    <source>
        <dbReference type="ARBA" id="ARBA00023228"/>
    </source>
</evidence>
<dbReference type="Pfam" id="PF23356">
    <property type="entry name" value="TPR_PEP5_VPS11"/>
    <property type="match status" value="1"/>
</dbReference>
<dbReference type="InterPro" id="IPR013083">
    <property type="entry name" value="Znf_RING/FYVE/PHD"/>
</dbReference>
<feature type="domain" description="RING-type" evidence="16">
    <location>
        <begin position="824"/>
        <end position="862"/>
    </location>
</feature>
<dbReference type="Pfam" id="PF12451">
    <property type="entry name" value="VPS11_C"/>
    <property type="match status" value="1"/>
</dbReference>
<dbReference type="InterPro" id="IPR057308">
    <property type="entry name" value="CHCR_PEP5_VPS11"/>
</dbReference>
<evidence type="ECO:0000256" key="3">
    <source>
        <dbReference type="ARBA" id="ARBA00007070"/>
    </source>
</evidence>
<evidence type="ECO:0000256" key="6">
    <source>
        <dbReference type="ARBA" id="ARBA00022771"/>
    </source>
</evidence>
<keyword evidence="6 12" id="KW-0863">Zinc-finger</keyword>
<keyword evidence="7" id="KW-0862">Zinc</keyword>
<evidence type="ECO:0000256" key="4">
    <source>
        <dbReference type="ARBA" id="ARBA00022448"/>
    </source>
</evidence>
<evidence type="ECO:0000259" key="16">
    <source>
        <dbReference type="PROSITE" id="PS50089"/>
    </source>
</evidence>
<evidence type="ECO:0000256" key="5">
    <source>
        <dbReference type="ARBA" id="ARBA00022723"/>
    </source>
</evidence>
<evidence type="ECO:0000256" key="2">
    <source>
        <dbReference type="ARBA" id="ARBA00004492"/>
    </source>
</evidence>
<organism evidence="17 18">
    <name type="scientific">Cimex lectularius</name>
    <name type="common">Bed bug</name>
    <name type="synonym">Acanthia lectularia</name>
    <dbReference type="NCBI Taxonomy" id="79782"/>
    <lineage>
        <taxon>Eukaryota</taxon>
        <taxon>Metazoa</taxon>
        <taxon>Ecdysozoa</taxon>
        <taxon>Arthropoda</taxon>
        <taxon>Hexapoda</taxon>
        <taxon>Insecta</taxon>
        <taxon>Pterygota</taxon>
        <taxon>Neoptera</taxon>
        <taxon>Paraneoptera</taxon>
        <taxon>Hemiptera</taxon>
        <taxon>Heteroptera</taxon>
        <taxon>Panheteroptera</taxon>
        <taxon>Cimicomorpha</taxon>
        <taxon>Cimicidae</taxon>
        <taxon>Cimex</taxon>
    </lineage>
</organism>
<dbReference type="GO" id="GO:0008270">
    <property type="term" value="F:zinc ion binding"/>
    <property type="evidence" value="ECO:0007669"/>
    <property type="project" value="UniProtKB-KW"/>
</dbReference>
<dbReference type="GeneID" id="106672705"/>
<dbReference type="RefSeq" id="XP_014259827.1">
    <property type="nucleotide sequence ID" value="XM_014404341.2"/>
</dbReference>
<keyword evidence="8" id="KW-0653">Protein transport</keyword>
<name>A0A8I6S6D9_CIMLE</name>
<dbReference type="GO" id="GO:0031902">
    <property type="term" value="C:late endosome membrane"/>
    <property type="evidence" value="ECO:0007669"/>
    <property type="project" value="UniProtKB-SubCell"/>
</dbReference>
<dbReference type="GO" id="GO:0048284">
    <property type="term" value="P:organelle fusion"/>
    <property type="evidence" value="ECO:0007669"/>
    <property type="project" value="TreeGrafter"/>
</dbReference>
<dbReference type="SUPFAM" id="SSF57850">
    <property type="entry name" value="RING/U-box"/>
    <property type="match status" value="1"/>
</dbReference>
<evidence type="ECO:0000256" key="8">
    <source>
        <dbReference type="ARBA" id="ARBA00022927"/>
    </source>
</evidence>
<dbReference type="InterPro" id="IPR000547">
    <property type="entry name" value="Clathrin_H-chain/VPS_repeat"/>
</dbReference>
<dbReference type="InterPro" id="IPR024763">
    <property type="entry name" value="VPS11_C"/>
</dbReference>
<dbReference type="Pfam" id="PF13923">
    <property type="entry name" value="zf-C3HC4_2"/>
    <property type="match status" value="1"/>
</dbReference>
<evidence type="ECO:0000256" key="9">
    <source>
        <dbReference type="ARBA" id="ARBA00023136"/>
    </source>
</evidence>
<dbReference type="PANTHER" id="PTHR23323">
    <property type="entry name" value="VACUOLAR PROTEIN SORTING-ASSOCIATED PROTEIN"/>
    <property type="match status" value="1"/>
</dbReference>
<dbReference type="PROSITE" id="PS50089">
    <property type="entry name" value="ZF_RING_2"/>
    <property type="match status" value="1"/>
</dbReference>
<dbReference type="PROSITE" id="PS50236">
    <property type="entry name" value="CHCR"/>
    <property type="match status" value="1"/>
</dbReference>
<dbReference type="EnsemblMetazoa" id="XM_014404341.2">
    <property type="protein sequence ID" value="XP_014259827.1"/>
    <property type="gene ID" value="LOC106672705"/>
</dbReference>
<evidence type="ECO:0000313" key="18">
    <source>
        <dbReference type="Proteomes" id="UP000494040"/>
    </source>
</evidence>
<dbReference type="GO" id="GO:0030897">
    <property type="term" value="C:HOPS complex"/>
    <property type="evidence" value="ECO:0007669"/>
    <property type="project" value="TreeGrafter"/>
</dbReference>
<dbReference type="SUPFAM" id="SSF50978">
    <property type="entry name" value="WD40 repeat-like"/>
    <property type="match status" value="1"/>
</dbReference>
<dbReference type="PANTHER" id="PTHR23323:SF24">
    <property type="entry name" value="VACUOLAR PROTEIN SORTING-ASSOCIATED PROTEIN 11 HOMOLOG"/>
    <property type="match status" value="1"/>
</dbReference>
<keyword evidence="5" id="KW-0479">Metal-binding</keyword>